<proteinExistence type="predicted"/>
<dbReference type="AlphaFoldDB" id="A0A212RI83"/>
<dbReference type="RefSeq" id="WP_088561976.1">
    <property type="nucleotide sequence ID" value="NZ_FYEH01000009.1"/>
</dbReference>
<evidence type="ECO:0000313" key="1">
    <source>
        <dbReference type="EMBL" id="SNB72104.1"/>
    </source>
</evidence>
<evidence type="ECO:0008006" key="3">
    <source>
        <dbReference type="Google" id="ProtNLM"/>
    </source>
</evidence>
<name>A0A212RI83_9PROT</name>
<dbReference type="Proteomes" id="UP000197065">
    <property type="component" value="Unassembled WGS sequence"/>
</dbReference>
<evidence type="ECO:0000313" key="2">
    <source>
        <dbReference type="Proteomes" id="UP000197065"/>
    </source>
</evidence>
<protein>
    <recommendedName>
        <fullName evidence="3">Lipoprotein</fullName>
    </recommendedName>
</protein>
<accession>A0A212RI83</accession>
<sequence>MKKPIGLTALAISIAGCTTSEITSVTSDGLTMQSSVFTDEGAKLQAAQGACALYGRRPVHVISFRPYGGGAGDTFACITPEKAEKVGL</sequence>
<dbReference type="EMBL" id="FYEH01000009">
    <property type="protein sequence ID" value="SNB72104.1"/>
    <property type="molecule type" value="Genomic_DNA"/>
</dbReference>
<dbReference type="PROSITE" id="PS51257">
    <property type="entry name" value="PROKAR_LIPOPROTEIN"/>
    <property type="match status" value="1"/>
</dbReference>
<gene>
    <name evidence="1" type="ORF">SAMN07250955_10934</name>
</gene>
<organism evidence="1 2">
    <name type="scientific">Arboricoccus pini</name>
    <dbReference type="NCBI Taxonomy" id="1963835"/>
    <lineage>
        <taxon>Bacteria</taxon>
        <taxon>Pseudomonadati</taxon>
        <taxon>Pseudomonadota</taxon>
        <taxon>Alphaproteobacteria</taxon>
        <taxon>Geminicoccales</taxon>
        <taxon>Geminicoccaceae</taxon>
        <taxon>Arboricoccus</taxon>
    </lineage>
</organism>
<reference evidence="1 2" key="1">
    <citation type="submission" date="2017-06" db="EMBL/GenBank/DDBJ databases">
        <authorList>
            <person name="Kim H.J."/>
            <person name="Triplett B.A."/>
        </authorList>
    </citation>
    <scope>NUCLEOTIDE SEQUENCE [LARGE SCALE GENOMIC DNA]</scope>
    <source>
        <strain evidence="1 2">B29T1</strain>
    </source>
</reference>
<keyword evidence="2" id="KW-1185">Reference proteome</keyword>